<evidence type="ECO:0000256" key="4">
    <source>
        <dbReference type="ARBA" id="ARBA00022490"/>
    </source>
</evidence>
<proteinExistence type="inferred from homology"/>
<gene>
    <name evidence="5" type="primary">recX</name>
    <name evidence="7" type="ORF">A2Y62_04095</name>
</gene>
<comment type="subcellular location">
    <subcellularLocation>
        <location evidence="1 5">Cytoplasm</location>
    </subcellularLocation>
</comment>
<dbReference type="GO" id="GO:0006282">
    <property type="term" value="P:regulation of DNA repair"/>
    <property type="evidence" value="ECO:0007669"/>
    <property type="project" value="UniProtKB-UniRule"/>
</dbReference>
<dbReference type="InterPro" id="IPR003783">
    <property type="entry name" value="Regulatory_RecX"/>
</dbReference>
<evidence type="ECO:0000256" key="3">
    <source>
        <dbReference type="ARBA" id="ARBA00018111"/>
    </source>
</evidence>
<dbReference type="EMBL" id="MFGW01000247">
    <property type="protein sequence ID" value="OGF58422.1"/>
    <property type="molecule type" value="Genomic_DNA"/>
</dbReference>
<comment type="similarity">
    <text evidence="2 5">Belongs to the RecX family.</text>
</comment>
<comment type="caution">
    <text evidence="7">The sequence shown here is derived from an EMBL/GenBank/DDBJ whole genome shotgun (WGS) entry which is preliminary data.</text>
</comment>
<dbReference type="PANTHER" id="PTHR33602:SF1">
    <property type="entry name" value="REGULATORY PROTEIN RECX FAMILY PROTEIN"/>
    <property type="match status" value="1"/>
</dbReference>
<name>A0A1F5V4S8_9BACT</name>
<evidence type="ECO:0000256" key="5">
    <source>
        <dbReference type="HAMAP-Rule" id="MF_01114"/>
    </source>
</evidence>
<protein>
    <recommendedName>
        <fullName evidence="3 5">Regulatory protein RecX</fullName>
    </recommendedName>
</protein>
<dbReference type="PANTHER" id="PTHR33602">
    <property type="entry name" value="REGULATORY PROTEIN RECX FAMILY PROTEIN"/>
    <property type="match status" value="1"/>
</dbReference>
<organism evidence="7 8">
    <name type="scientific">Candidatus Fischerbacteria bacterium RBG_13_37_8</name>
    <dbReference type="NCBI Taxonomy" id="1817863"/>
    <lineage>
        <taxon>Bacteria</taxon>
        <taxon>Candidatus Fischeribacteriota</taxon>
    </lineage>
</organism>
<dbReference type="STRING" id="1817863.A2Y62_04095"/>
<dbReference type="AlphaFoldDB" id="A0A1F5V4S8"/>
<evidence type="ECO:0000259" key="6">
    <source>
        <dbReference type="Pfam" id="PF02631"/>
    </source>
</evidence>
<dbReference type="Pfam" id="PF02631">
    <property type="entry name" value="RecX_HTH2"/>
    <property type="match status" value="1"/>
</dbReference>
<evidence type="ECO:0000256" key="2">
    <source>
        <dbReference type="ARBA" id="ARBA00009695"/>
    </source>
</evidence>
<evidence type="ECO:0000313" key="8">
    <source>
        <dbReference type="Proteomes" id="UP000178943"/>
    </source>
</evidence>
<feature type="domain" description="RecX second three-helical" evidence="6">
    <location>
        <begin position="54"/>
        <end position="90"/>
    </location>
</feature>
<reference evidence="7 8" key="1">
    <citation type="journal article" date="2016" name="Nat. Commun.">
        <title>Thousands of microbial genomes shed light on interconnected biogeochemical processes in an aquifer system.</title>
        <authorList>
            <person name="Anantharaman K."/>
            <person name="Brown C.T."/>
            <person name="Hug L.A."/>
            <person name="Sharon I."/>
            <person name="Castelle C.J."/>
            <person name="Probst A.J."/>
            <person name="Thomas B.C."/>
            <person name="Singh A."/>
            <person name="Wilkins M.J."/>
            <person name="Karaoz U."/>
            <person name="Brodie E.L."/>
            <person name="Williams K.H."/>
            <person name="Hubbard S.S."/>
            <person name="Banfield J.F."/>
        </authorList>
    </citation>
    <scope>NUCLEOTIDE SEQUENCE [LARGE SCALE GENOMIC DNA]</scope>
</reference>
<dbReference type="Proteomes" id="UP000178943">
    <property type="component" value="Unassembled WGS sequence"/>
</dbReference>
<evidence type="ECO:0000256" key="1">
    <source>
        <dbReference type="ARBA" id="ARBA00004496"/>
    </source>
</evidence>
<comment type="function">
    <text evidence="5">Modulates RecA activity.</text>
</comment>
<sequence length="147" mass="17304">MHITESEAFLYALKKISRADTTAYLLHKALRQKGFPEEEIEELVRYFASISYLNDERYATNYIMKHVAKAKKGPRLLYYELRSRGIEKELCKILITTLYTPEQEMTAIQNIIKKDKGKTKQMKLVARLERRGFRHSTIKACLHNLHN</sequence>
<dbReference type="Gene3D" id="1.10.10.10">
    <property type="entry name" value="Winged helix-like DNA-binding domain superfamily/Winged helix DNA-binding domain"/>
    <property type="match status" value="1"/>
</dbReference>
<keyword evidence="4 5" id="KW-0963">Cytoplasm</keyword>
<accession>A0A1F5V4S8</accession>
<dbReference type="InterPro" id="IPR036388">
    <property type="entry name" value="WH-like_DNA-bd_sf"/>
</dbReference>
<dbReference type="GO" id="GO:0005737">
    <property type="term" value="C:cytoplasm"/>
    <property type="evidence" value="ECO:0007669"/>
    <property type="project" value="UniProtKB-SubCell"/>
</dbReference>
<dbReference type="InterPro" id="IPR053924">
    <property type="entry name" value="RecX_HTH_2nd"/>
</dbReference>
<evidence type="ECO:0000313" key="7">
    <source>
        <dbReference type="EMBL" id="OGF58422.1"/>
    </source>
</evidence>
<dbReference type="HAMAP" id="MF_01114">
    <property type="entry name" value="RecX"/>
    <property type="match status" value="1"/>
</dbReference>